<keyword evidence="3" id="KW-1185">Reference proteome</keyword>
<protein>
    <recommendedName>
        <fullName evidence="1">DUF1659 domain-containing protein</fullName>
    </recommendedName>
</protein>
<reference evidence="2 3" key="1">
    <citation type="journal article" date="2015" name="Genome Announc.">
        <title>Expanding the biotechnology potential of lactobacilli through comparative genomics of 213 strains and associated genera.</title>
        <authorList>
            <person name="Sun Z."/>
            <person name="Harris H.M."/>
            <person name="McCann A."/>
            <person name="Guo C."/>
            <person name="Argimon S."/>
            <person name="Zhang W."/>
            <person name="Yang X."/>
            <person name="Jeffery I.B."/>
            <person name="Cooney J.C."/>
            <person name="Kagawa T.F."/>
            <person name="Liu W."/>
            <person name="Song Y."/>
            <person name="Salvetti E."/>
            <person name="Wrobel A."/>
            <person name="Rasinkangas P."/>
            <person name="Parkhill J."/>
            <person name="Rea M.C."/>
            <person name="O'Sullivan O."/>
            <person name="Ritari J."/>
            <person name="Douillard F.P."/>
            <person name="Paul Ross R."/>
            <person name="Yang R."/>
            <person name="Briner A.E."/>
            <person name="Felis G.E."/>
            <person name="de Vos W.M."/>
            <person name="Barrangou R."/>
            <person name="Klaenhammer T.R."/>
            <person name="Caufield P.W."/>
            <person name="Cui Y."/>
            <person name="Zhang H."/>
            <person name="O'Toole P.W."/>
        </authorList>
    </citation>
    <scope>NUCLEOTIDE SEQUENCE [LARGE SCALE GENOMIC DNA]</scope>
    <source>
        <strain evidence="2 3">DSM 23365</strain>
    </source>
</reference>
<organism evidence="2 3">
    <name type="scientific">Secundilactobacillus similis DSM 23365 = JCM 2765</name>
    <dbReference type="NCBI Taxonomy" id="1423804"/>
    <lineage>
        <taxon>Bacteria</taxon>
        <taxon>Bacillati</taxon>
        <taxon>Bacillota</taxon>
        <taxon>Bacilli</taxon>
        <taxon>Lactobacillales</taxon>
        <taxon>Lactobacillaceae</taxon>
        <taxon>Secundilactobacillus</taxon>
    </lineage>
</organism>
<proteinExistence type="predicted"/>
<dbReference type="RefSeq" id="WP_057152077.1">
    <property type="nucleotide sequence ID" value="NZ_AYZM01000125.1"/>
</dbReference>
<feature type="domain" description="DUF1659" evidence="1">
    <location>
        <begin position="3"/>
        <end position="65"/>
    </location>
</feature>
<sequence length="71" mass="7765">MNNIWKKTTLTLLMKNADGVIVRQSFSNIVQRPTDQMVQGMGQIIATLTGLTFEAAVLTTTDDVIKIKAAV</sequence>
<dbReference type="PATRIC" id="fig|1423804.4.peg.1391"/>
<dbReference type="Pfam" id="PF07872">
    <property type="entry name" value="DUF1659"/>
    <property type="match status" value="1"/>
</dbReference>
<evidence type="ECO:0000313" key="3">
    <source>
        <dbReference type="Proteomes" id="UP000051442"/>
    </source>
</evidence>
<dbReference type="STRING" id="1423804.FD14_GL001291"/>
<name>A0A0R2EXN1_9LACO</name>
<dbReference type="OrthoDB" id="2324006at2"/>
<dbReference type="InterPro" id="IPR012454">
    <property type="entry name" value="DUF1659"/>
</dbReference>
<evidence type="ECO:0000259" key="1">
    <source>
        <dbReference type="Pfam" id="PF07872"/>
    </source>
</evidence>
<comment type="caution">
    <text evidence="2">The sequence shown here is derived from an EMBL/GenBank/DDBJ whole genome shotgun (WGS) entry which is preliminary data.</text>
</comment>
<dbReference type="EMBL" id="AYZM01000125">
    <property type="protein sequence ID" value="KRN21168.1"/>
    <property type="molecule type" value="Genomic_DNA"/>
</dbReference>
<evidence type="ECO:0000313" key="2">
    <source>
        <dbReference type="EMBL" id="KRN21168.1"/>
    </source>
</evidence>
<dbReference type="Proteomes" id="UP000051442">
    <property type="component" value="Unassembled WGS sequence"/>
</dbReference>
<accession>A0A0R2EXN1</accession>
<gene>
    <name evidence="2" type="ORF">FD14_GL001291</name>
</gene>
<dbReference type="AlphaFoldDB" id="A0A0R2EXN1"/>